<feature type="compositionally biased region" description="Basic and acidic residues" evidence="5">
    <location>
        <begin position="85"/>
        <end position="97"/>
    </location>
</feature>
<protein>
    <submittedName>
        <fullName evidence="7">Uncharacterized protein</fullName>
    </submittedName>
</protein>
<evidence type="ECO:0000313" key="7">
    <source>
        <dbReference type="EMBL" id="PIT95235.1"/>
    </source>
</evidence>
<keyword evidence="6" id="KW-0472">Membrane</keyword>
<evidence type="ECO:0000256" key="4">
    <source>
        <dbReference type="ARBA" id="ARBA00022837"/>
    </source>
</evidence>
<dbReference type="Proteomes" id="UP000228964">
    <property type="component" value="Unassembled WGS sequence"/>
</dbReference>
<organism evidence="7 8">
    <name type="scientific">Candidatus Falkowbacteria bacterium CG10_big_fil_rev_8_21_14_0_10_38_22</name>
    <dbReference type="NCBI Taxonomy" id="1974564"/>
    <lineage>
        <taxon>Bacteria</taxon>
        <taxon>Candidatus Falkowiibacteriota</taxon>
    </lineage>
</organism>
<feature type="region of interest" description="Disordered" evidence="5">
    <location>
        <begin position="68"/>
        <end position="138"/>
    </location>
</feature>
<evidence type="ECO:0000256" key="1">
    <source>
        <dbReference type="ARBA" id="ARBA00004613"/>
    </source>
</evidence>
<evidence type="ECO:0000313" key="8">
    <source>
        <dbReference type="Proteomes" id="UP000228964"/>
    </source>
</evidence>
<dbReference type="InterPro" id="IPR059100">
    <property type="entry name" value="TSP3_bac"/>
</dbReference>
<evidence type="ECO:0000256" key="6">
    <source>
        <dbReference type="SAM" id="Phobius"/>
    </source>
</evidence>
<keyword evidence="4" id="KW-0106">Calcium</keyword>
<evidence type="ECO:0000256" key="2">
    <source>
        <dbReference type="ARBA" id="ARBA00022525"/>
    </source>
</evidence>
<accession>A0A2M6WR15</accession>
<comment type="subcellular location">
    <subcellularLocation>
        <location evidence="1">Secreted</location>
    </subcellularLocation>
</comment>
<feature type="region of interest" description="Disordered" evidence="5">
    <location>
        <begin position="1"/>
        <end position="34"/>
    </location>
</feature>
<keyword evidence="2" id="KW-0964">Secreted</keyword>
<keyword evidence="6" id="KW-0812">Transmembrane</keyword>
<dbReference type="Pfam" id="PF18884">
    <property type="entry name" value="TSP3_bac"/>
    <property type="match status" value="2"/>
</dbReference>
<gene>
    <name evidence="7" type="ORF">COT96_01725</name>
</gene>
<comment type="caution">
    <text evidence="7">The sequence shown here is derived from an EMBL/GenBank/DDBJ whole genome shotgun (WGS) entry which is preliminary data.</text>
</comment>
<evidence type="ECO:0000256" key="3">
    <source>
        <dbReference type="ARBA" id="ARBA00022729"/>
    </source>
</evidence>
<feature type="compositionally biased region" description="Low complexity" evidence="5">
    <location>
        <begin position="1"/>
        <end position="25"/>
    </location>
</feature>
<name>A0A2M6WR15_9BACT</name>
<feature type="compositionally biased region" description="Basic and acidic residues" evidence="5">
    <location>
        <begin position="120"/>
        <end position="130"/>
    </location>
</feature>
<dbReference type="AlphaFoldDB" id="A0A2M6WR15"/>
<proteinExistence type="predicted"/>
<sequence>MPNEFEYNNYPNNDNYPNNNGFEPNQPSPPPPLGKNQKIAAAVLAGFAIFILIAWAVQLKKSISGPFAVKSGSQSQTINSGNSAEELKAKDTDKDGLSDWDELNVYHTSPYLEDSDSDGFTDKQEVDSGKDPNCPTGRDCYSLGIVDGDKSVVSQGEAEQDNSTLNSLVDQLGASQPGQTGTSSFNASQVESLMGRSMDAATLRQLLLQAGMDKTVLDKINDEELMKSYQEVAK</sequence>
<feature type="compositionally biased region" description="Polar residues" evidence="5">
    <location>
        <begin position="71"/>
        <end position="83"/>
    </location>
</feature>
<keyword evidence="6" id="KW-1133">Transmembrane helix</keyword>
<evidence type="ECO:0000256" key="5">
    <source>
        <dbReference type="SAM" id="MobiDB-lite"/>
    </source>
</evidence>
<reference evidence="8" key="1">
    <citation type="submission" date="2017-09" db="EMBL/GenBank/DDBJ databases">
        <title>Depth-based differentiation of microbial function through sediment-hosted aquifers and enrichment of novel symbionts in the deep terrestrial subsurface.</title>
        <authorList>
            <person name="Probst A.J."/>
            <person name="Ladd B."/>
            <person name="Jarett J.K."/>
            <person name="Geller-Mcgrath D.E."/>
            <person name="Sieber C.M.K."/>
            <person name="Emerson J.B."/>
            <person name="Anantharaman K."/>
            <person name="Thomas B.C."/>
            <person name="Malmstrom R."/>
            <person name="Stieglmeier M."/>
            <person name="Klingl A."/>
            <person name="Woyke T."/>
            <person name="Ryan C.M."/>
            <person name="Banfield J.F."/>
        </authorList>
    </citation>
    <scope>NUCLEOTIDE SEQUENCE [LARGE SCALE GENOMIC DNA]</scope>
</reference>
<dbReference type="EMBL" id="PFAO01000040">
    <property type="protein sequence ID" value="PIT95235.1"/>
    <property type="molecule type" value="Genomic_DNA"/>
</dbReference>
<keyword evidence="3" id="KW-0732">Signal</keyword>
<feature type="transmembrane region" description="Helical" evidence="6">
    <location>
        <begin position="39"/>
        <end position="57"/>
    </location>
</feature>